<proteinExistence type="predicted"/>
<comment type="caution">
    <text evidence="2">The sequence shown here is derived from an EMBL/GenBank/DDBJ whole genome shotgun (WGS) entry which is preliminary data.</text>
</comment>
<organism evidence="2 3">
    <name type="scientific">Sulfurovum riftiae</name>
    <dbReference type="NCBI Taxonomy" id="1630136"/>
    <lineage>
        <taxon>Bacteria</taxon>
        <taxon>Pseudomonadati</taxon>
        <taxon>Campylobacterota</taxon>
        <taxon>Epsilonproteobacteria</taxon>
        <taxon>Campylobacterales</taxon>
        <taxon>Sulfurovaceae</taxon>
        <taxon>Sulfurovum</taxon>
    </lineage>
</organism>
<evidence type="ECO:0000256" key="1">
    <source>
        <dbReference type="SAM" id="Phobius"/>
    </source>
</evidence>
<sequence>MKNPSLMKLMMRLFFWFLITAFILFYPMLISFYVFLPLFVGVMGYIFIEGIDKGKWVNILLSLVYFVNLEVNLSLPFFLILISVLIVYMLFYSTLTHLKKCKVCIPLLTVLLIDVVYLGMLLAYDFIFGTSSIVLDTILLYSLVVDLLVVVVL</sequence>
<protein>
    <submittedName>
        <fullName evidence="2">Uncharacterized protein</fullName>
    </submittedName>
</protein>
<feature type="transmembrane region" description="Helical" evidence="1">
    <location>
        <begin position="103"/>
        <end position="127"/>
    </location>
</feature>
<dbReference type="STRING" id="1630136.AS592_04805"/>
<keyword evidence="1" id="KW-1133">Transmembrane helix</keyword>
<accession>A0A151CF79</accession>
<feature type="transmembrane region" description="Helical" evidence="1">
    <location>
        <begin position="73"/>
        <end position="91"/>
    </location>
</feature>
<evidence type="ECO:0000313" key="3">
    <source>
        <dbReference type="Proteomes" id="UP000075359"/>
    </source>
</evidence>
<name>A0A151CF79_9BACT</name>
<keyword evidence="3" id="KW-1185">Reference proteome</keyword>
<dbReference type="Proteomes" id="UP000075359">
    <property type="component" value="Unassembled WGS sequence"/>
</dbReference>
<keyword evidence="1" id="KW-0812">Transmembrane</keyword>
<dbReference type="OrthoDB" id="5373038at2"/>
<dbReference type="EMBL" id="LNKT01000056">
    <property type="protein sequence ID" value="KYJ85913.1"/>
    <property type="molecule type" value="Genomic_DNA"/>
</dbReference>
<dbReference type="AlphaFoldDB" id="A0A151CF79"/>
<feature type="transmembrane region" description="Helical" evidence="1">
    <location>
        <begin position="133"/>
        <end position="152"/>
    </location>
</feature>
<feature type="transmembrane region" description="Helical" evidence="1">
    <location>
        <begin position="12"/>
        <end position="36"/>
    </location>
</feature>
<gene>
    <name evidence="2" type="ORF">AS592_04805</name>
</gene>
<reference evidence="2 3" key="1">
    <citation type="submission" date="2015-11" db="EMBL/GenBank/DDBJ databases">
        <title>Draft genome of Sulfurovum riftiae 1812E, a member of the Epsilonproteobacteria isolated from the tube of the deep-sea hydrothermal vent tubewom Riftia pachyptila.</title>
        <authorList>
            <person name="Vetriani C."/>
            <person name="Giovannelli D."/>
        </authorList>
    </citation>
    <scope>NUCLEOTIDE SEQUENCE [LARGE SCALE GENOMIC DNA]</scope>
    <source>
        <strain evidence="2 3">1812E</strain>
    </source>
</reference>
<keyword evidence="1" id="KW-0472">Membrane</keyword>
<evidence type="ECO:0000313" key="2">
    <source>
        <dbReference type="EMBL" id="KYJ85913.1"/>
    </source>
</evidence>